<protein>
    <submittedName>
        <fullName evidence="2">Uncharacterized protein</fullName>
    </submittedName>
</protein>
<evidence type="ECO:0000313" key="2">
    <source>
        <dbReference type="EMBL" id="VTJ73121.1"/>
    </source>
</evidence>
<evidence type="ECO:0000256" key="1">
    <source>
        <dbReference type="SAM" id="MobiDB-lite"/>
    </source>
</evidence>
<proteinExistence type="predicted"/>
<organism evidence="2 3">
    <name type="scientific">Marmota monax</name>
    <name type="common">Woodchuck</name>
    <dbReference type="NCBI Taxonomy" id="9995"/>
    <lineage>
        <taxon>Eukaryota</taxon>
        <taxon>Metazoa</taxon>
        <taxon>Chordata</taxon>
        <taxon>Craniata</taxon>
        <taxon>Vertebrata</taxon>
        <taxon>Euteleostomi</taxon>
        <taxon>Mammalia</taxon>
        <taxon>Eutheria</taxon>
        <taxon>Euarchontoglires</taxon>
        <taxon>Glires</taxon>
        <taxon>Rodentia</taxon>
        <taxon>Sciuromorpha</taxon>
        <taxon>Sciuridae</taxon>
        <taxon>Xerinae</taxon>
        <taxon>Marmotini</taxon>
        <taxon>Marmota</taxon>
    </lineage>
</organism>
<accession>A0A5E4BVU8</accession>
<feature type="region of interest" description="Disordered" evidence="1">
    <location>
        <begin position="1"/>
        <end position="24"/>
    </location>
</feature>
<name>A0A5E4BVU8_MARMO</name>
<sequence>MGTRVTAPGTSKAGRGTTEELKPTSQESLPVTLFEFWSLFSAVLRQEQGLEHLGQALPWAAPGSGGCFPNFLLSYKHHRKGPGPAEQPAACAEHVALGLQPASHRVVAIEGKRLRSFSCIHRIFSQVLELSAEASKEAALINQEVWEEAQGLGTPSQWYFNADGTFGIPRGEPRSTVLSGDNKPHAQ</sequence>
<reference evidence="2" key="1">
    <citation type="submission" date="2019-04" db="EMBL/GenBank/DDBJ databases">
        <authorList>
            <person name="Alioto T."/>
            <person name="Alioto T."/>
        </authorList>
    </citation>
    <scope>NUCLEOTIDE SEQUENCE [LARGE SCALE GENOMIC DNA]</scope>
</reference>
<dbReference type="EMBL" id="CABDUW010000661">
    <property type="protein sequence ID" value="VTJ73121.1"/>
    <property type="molecule type" value="Genomic_DNA"/>
</dbReference>
<keyword evidence="3" id="KW-1185">Reference proteome</keyword>
<comment type="caution">
    <text evidence="2">The sequence shown here is derived from an EMBL/GenBank/DDBJ whole genome shotgun (WGS) entry which is preliminary data.</text>
</comment>
<dbReference type="AlphaFoldDB" id="A0A5E4BVU8"/>
<dbReference type="Proteomes" id="UP000335636">
    <property type="component" value="Unassembled WGS sequence"/>
</dbReference>
<gene>
    <name evidence="2" type="ORF">MONAX_5E035599</name>
</gene>
<evidence type="ECO:0000313" key="3">
    <source>
        <dbReference type="Proteomes" id="UP000335636"/>
    </source>
</evidence>